<dbReference type="Ensembl" id="ENSCSAVT00000001034.1">
    <property type="protein sequence ID" value="ENSCSAVP00000001023.1"/>
    <property type="gene ID" value="ENSCSAVG00000000568.1"/>
</dbReference>
<evidence type="ECO:0000256" key="1">
    <source>
        <dbReference type="SAM" id="SignalP"/>
    </source>
</evidence>
<dbReference type="GeneTree" id="ENSGT00940000154285"/>
<dbReference type="HOGENOM" id="CLU_652711_0_0_1"/>
<feature type="domain" description="SUEL-type lectin" evidence="2">
    <location>
        <begin position="121"/>
        <end position="208"/>
    </location>
</feature>
<keyword evidence="1" id="KW-0732">Signal</keyword>
<protein>
    <recommendedName>
        <fullName evidence="2">SUEL-type lectin domain-containing protein</fullName>
    </recommendedName>
</protein>
<dbReference type="InParanoid" id="H2Y6S5"/>
<evidence type="ECO:0000259" key="2">
    <source>
        <dbReference type="PROSITE" id="PS50228"/>
    </source>
</evidence>
<evidence type="ECO:0000313" key="3">
    <source>
        <dbReference type="Ensembl" id="ENSCSAVP00000001023.1"/>
    </source>
</evidence>
<dbReference type="GO" id="GO:0030246">
    <property type="term" value="F:carbohydrate binding"/>
    <property type="evidence" value="ECO:0007669"/>
    <property type="project" value="InterPro"/>
</dbReference>
<dbReference type="InterPro" id="IPR043159">
    <property type="entry name" value="Lectin_gal-bd_sf"/>
</dbReference>
<feature type="domain" description="SUEL-type lectin" evidence="2">
    <location>
        <begin position="314"/>
        <end position="401"/>
    </location>
</feature>
<keyword evidence="4" id="KW-1185">Reference proteome</keyword>
<feature type="domain" description="SUEL-type lectin" evidence="2">
    <location>
        <begin position="215"/>
        <end position="302"/>
    </location>
</feature>
<reference evidence="3" key="2">
    <citation type="submission" date="2025-08" db="UniProtKB">
        <authorList>
            <consortium name="Ensembl"/>
        </authorList>
    </citation>
    <scope>IDENTIFICATION</scope>
</reference>
<dbReference type="CDD" id="cd22827">
    <property type="entry name" value="Gal_Rha_Lectin_SUL-I-like"/>
    <property type="match status" value="4"/>
</dbReference>
<dbReference type="InterPro" id="IPR000922">
    <property type="entry name" value="Lectin_gal-bd_dom"/>
</dbReference>
<feature type="domain" description="SUEL-type lectin" evidence="2">
    <location>
        <begin position="25"/>
        <end position="112"/>
    </location>
</feature>
<accession>H2Y6S5</accession>
<dbReference type="eggNOG" id="KOG4729">
    <property type="taxonomic scope" value="Eukaryota"/>
</dbReference>
<reference evidence="4" key="1">
    <citation type="submission" date="2003-08" db="EMBL/GenBank/DDBJ databases">
        <authorList>
            <person name="Birren B."/>
            <person name="Nusbaum C."/>
            <person name="Abebe A."/>
            <person name="Abouelleil A."/>
            <person name="Adekoya E."/>
            <person name="Ait-zahra M."/>
            <person name="Allen N."/>
            <person name="Allen T."/>
            <person name="An P."/>
            <person name="Anderson M."/>
            <person name="Anderson S."/>
            <person name="Arachchi H."/>
            <person name="Armbruster J."/>
            <person name="Bachantsang P."/>
            <person name="Baldwin J."/>
            <person name="Barry A."/>
            <person name="Bayul T."/>
            <person name="Blitshsteyn B."/>
            <person name="Bloom T."/>
            <person name="Blye J."/>
            <person name="Boguslavskiy L."/>
            <person name="Borowsky M."/>
            <person name="Boukhgalter B."/>
            <person name="Brunache A."/>
            <person name="Butler J."/>
            <person name="Calixte N."/>
            <person name="Calvo S."/>
            <person name="Camarata J."/>
            <person name="Campo K."/>
            <person name="Chang J."/>
            <person name="Cheshatsang Y."/>
            <person name="Citroen M."/>
            <person name="Collymore A."/>
            <person name="Considine T."/>
            <person name="Cook A."/>
            <person name="Cooke P."/>
            <person name="Corum B."/>
            <person name="Cuomo C."/>
            <person name="David R."/>
            <person name="Dawoe T."/>
            <person name="Degray S."/>
            <person name="Dodge S."/>
            <person name="Dooley K."/>
            <person name="Dorje P."/>
            <person name="Dorjee K."/>
            <person name="Dorris L."/>
            <person name="Duffey N."/>
            <person name="Dupes A."/>
            <person name="Elkins T."/>
            <person name="Engels R."/>
            <person name="Erickson J."/>
            <person name="Farina A."/>
            <person name="Faro S."/>
            <person name="Ferreira P."/>
            <person name="Fischer H."/>
            <person name="Fitzgerald M."/>
            <person name="Foley K."/>
            <person name="Gage D."/>
            <person name="Galagan J."/>
            <person name="Gearin G."/>
            <person name="Gnerre S."/>
            <person name="Gnirke A."/>
            <person name="Goyette A."/>
            <person name="Graham J."/>
            <person name="Grandbois E."/>
            <person name="Gyaltsen K."/>
            <person name="Hafez N."/>
            <person name="Hagopian D."/>
            <person name="Hagos B."/>
            <person name="Hall J."/>
            <person name="Hatcher B."/>
            <person name="Heller A."/>
            <person name="Higgins H."/>
            <person name="Honan T."/>
            <person name="Horn A."/>
            <person name="Houde N."/>
            <person name="Hughes L."/>
            <person name="Hulme W."/>
            <person name="Husby E."/>
            <person name="Iliev I."/>
            <person name="Jaffe D."/>
            <person name="Jones C."/>
            <person name="Kamal M."/>
            <person name="Kamat A."/>
            <person name="Kamvysselis M."/>
            <person name="Karlsson E."/>
            <person name="Kells C."/>
            <person name="Kieu A."/>
            <person name="Kisner P."/>
            <person name="Kodira C."/>
            <person name="Kulbokas E."/>
            <person name="Labutti K."/>
            <person name="Lama D."/>
            <person name="Landers T."/>
            <person name="Leger J."/>
            <person name="Levine S."/>
            <person name="Lewis D."/>
            <person name="Lewis T."/>
            <person name="Lindblad-toh K."/>
            <person name="Liu X."/>
            <person name="Lokyitsang T."/>
            <person name="Lokyitsang Y."/>
            <person name="Lucien O."/>
            <person name="Lui A."/>
            <person name="Ma L.J."/>
            <person name="Mabbitt R."/>
            <person name="Macdonald J."/>
            <person name="Maclean C."/>
            <person name="Major J."/>
            <person name="Manning J."/>
            <person name="Marabella R."/>
            <person name="Maru K."/>
            <person name="Matthews C."/>
            <person name="Mauceli E."/>
            <person name="Mccarthy M."/>
            <person name="Mcdonough S."/>
            <person name="Mcghee T."/>
            <person name="Meldrim J."/>
            <person name="Meneus L."/>
            <person name="Mesirov J."/>
            <person name="Mihalev A."/>
            <person name="Mihova T."/>
            <person name="Mikkelsen T."/>
            <person name="Mlenga V."/>
            <person name="Moru K."/>
            <person name="Mozes J."/>
            <person name="Mulrain L."/>
            <person name="Munson G."/>
            <person name="Naylor J."/>
            <person name="Newes C."/>
            <person name="Nguyen C."/>
            <person name="Nguyen N."/>
            <person name="Nguyen T."/>
            <person name="Nicol R."/>
            <person name="Nielsen C."/>
            <person name="Nizzari M."/>
            <person name="Norbu C."/>
            <person name="Norbu N."/>
            <person name="O'donnell P."/>
            <person name="Okoawo O."/>
            <person name="O'leary S."/>
            <person name="Omotosho B."/>
            <person name="O'neill K."/>
            <person name="Osman S."/>
            <person name="Parker S."/>
            <person name="Perrin D."/>
            <person name="Phunkhang P."/>
            <person name="Piqani B."/>
            <person name="Purcell S."/>
            <person name="Rachupka T."/>
            <person name="Ramasamy U."/>
            <person name="Rameau R."/>
            <person name="Ray V."/>
            <person name="Raymond C."/>
            <person name="Retta R."/>
            <person name="Richardson S."/>
            <person name="Rise C."/>
            <person name="Rodriguez J."/>
            <person name="Rogers J."/>
            <person name="Rogov P."/>
            <person name="Rutman M."/>
            <person name="Schupbach R."/>
            <person name="Seaman C."/>
            <person name="Settipalli S."/>
            <person name="Sharpe T."/>
            <person name="Sheridan J."/>
            <person name="Sherpa N."/>
            <person name="Shi J."/>
            <person name="Smirnov S."/>
            <person name="Smith C."/>
            <person name="Sougnez C."/>
            <person name="Spencer B."/>
            <person name="Stalker J."/>
            <person name="Stange-thomann N."/>
            <person name="Stavropoulos S."/>
            <person name="Stetson K."/>
            <person name="Stone C."/>
            <person name="Stone S."/>
            <person name="Stubbs M."/>
            <person name="Talamas J."/>
            <person name="Tchuinga P."/>
            <person name="Tenzing P."/>
            <person name="Tesfaye S."/>
            <person name="Theodore J."/>
            <person name="Thoulutsang Y."/>
            <person name="Topham K."/>
            <person name="Towey S."/>
            <person name="Tsamla T."/>
            <person name="Tsomo N."/>
            <person name="Vallee D."/>
            <person name="Vassiliev H."/>
            <person name="Venkataraman V."/>
            <person name="Vinson J."/>
            <person name="Vo A."/>
            <person name="Wade C."/>
            <person name="Wang S."/>
            <person name="Wangchuk T."/>
            <person name="Wangdi T."/>
            <person name="Whittaker C."/>
            <person name="Wilkinson J."/>
            <person name="Wu Y."/>
            <person name="Wyman D."/>
            <person name="Yadav S."/>
            <person name="Yang S."/>
            <person name="Yang X."/>
            <person name="Yeager S."/>
            <person name="Yee E."/>
            <person name="Young G."/>
            <person name="Zainoun J."/>
            <person name="Zembeck L."/>
            <person name="Zimmer A."/>
            <person name="Zody M."/>
            <person name="Lander E."/>
        </authorList>
    </citation>
    <scope>NUCLEOTIDE SEQUENCE [LARGE SCALE GENOMIC DNA]</scope>
</reference>
<sequence>MKIVLIALLVTASIYSTNAGTTRTICEREEGDISCPSGYVINIQKAFYGRTDTAACPGGNVFTTSCSSSGSHAIITDACQGQQSCSLSASNSVFGDPCVRTYKYIQVKYECIGKALTTRTICEREEGDITCPSGYVINIQKAFYGRTDTAACPGGNVFTTSCSSSGSHAIITDACQGQQSCSLSASNSVFGDPCVGTYKYIQVKYECIALTTRTICEREEGDISCPSGYVINIQKAFYGRTDTAACPGGNVFTTSCSSSGSHAIITDACQGQQSCSLSASNSVFGDPCVRTYKYIQVKYECTRPGNPVPRVKVVCERSTGAINCGSGKRIGVLDAFYGRANKLVCAENNIQDTDCRATESFSGIRSACYGHQTCNLSASNQVYGDPCRGIHKYIKVTYVCYDP</sequence>
<dbReference type="Pfam" id="PF02140">
    <property type="entry name" value="SUEL_Lectin"/>
    <property type="match status" value="4"/>
</dbReference>
<reference evidence="3" key="3">
    <citation type="submission" date="2025-09" db="UniProtKB">
        <authorList>
            <consortium name="Ensembl"/>
        </authorList>
    </citation>
    <scope>IDENTIFICATION</scope>
</reference>
<proteinExistence type="predicted"/>
<dbReference type="Proteomes" id="UP000007875">
    <property type="component" value="Unassembled WGS sequence"/>
</dbReference>
<feature type="signal peptide" evidence="1">
    <location>
        <begin position="1"/>
        <end position="19"/>
    </location>
</feature>
<dbReference type="PROSITE" id="PS50228">
    <property type="entry name" value="SUEL_LECTIN"/>
    <property type="match status" value="4"/>
</dbReference>
<dbReference type="FunFam" id="2.60.120.740:FF:000001">
    <property type="entry name" value="Adhesion G protein-coupled receptor L2"/>
    <property type="match status" value="3"/>
</dbReference>
<feature type="chain" id="PRO_5003578403" description="SUEL-type lectin domain-containing protein" evidence="1">
    <location>
        <begin position="20"/>
        <end position="403"/>
    </location>
</feature>
<dbReference type="Gene3D" id="2.60.120.740">
    <property type="match status" value="4"/>
</dbReference>
<dbReference type="STRING" id="51511.ENSCSAVP00000001023"/>
<dbReference type="PANTHER" id="PTHR46780">
    <property type="entry name" value="PROTEIN EVA-1"/>
    <property type="match status" value="1"/>
</dbReference>
<organism evidence="3 4">
    <name type="scientific">Ciona savignyi</name>
    <name type="common">Pacific transparent sea squirt</name>
    <dbReference type="NCBI Taxonomy" id="51511"/>
    <lineage>
        <taxon>Eukaryota</taxon>
        <taxon>Metazoa</taxon>
        <taxon>Chordata</taxon>
        <taxon>Tunicata</taxon>
        <taxon>Ascidiacea</taxon>
        <taxon>Phlebobranchia</taxon>
        <taxon>Cionidae</taxon>
        <taxon>Ciona</taxon>
    </lineage>
</organism>
<name>H2Y6S5_CIOSA</name>
<dbReference type="AlphaFoldDB" id="H2Y6S5"/>
<evidence type="ECO:0000313" key="4">
    <source>
        <dbReference type="Proteomes" id="UP000007875"/>
    </source>
</evidence>